<dbReference type="Proteomes" id="UP000749311">
    <property type="component" value="Unassembled WGS sequence"/>
</dbReference>
<gene>
    <name evidence="1" type="ORF">FB473_001759</name>
</gene>
<organism evidence="1 2">
    <name type="scientific">Brooklawnia cerclae</name>
    <dbReference type="NCBI Taxonomy" id="349934"/>
    <lineage>
        <taxon>Bacteria</taxon>
        <taxon>Bacillati</taxon>
        <taxon>Actinomycetota</taxon>
        <taxon>Actinomycetes</taxon>
        <taxon>Propionibacteriales</taxon>
        <taxon>Propionibacteriaceae</taxon>
        <taxon>Brooklawnia</taxon>
    </lineage>
</organism>
<dbReference type="RefSeq" id="WP_167166558.1">
    <property type="nucleotide sequence ID" value="NZ_BAAAOO010000011.1"/>
</dbReference>
<proteinExistence type="predicted"/>
<dbReference type="Pfam" id="PF02597">
    <property type="entry name" value="ThiS"/>
    <property type="match status" value="1"/>
</dbReference>
<evidence type="ECO:0000313" key="2">
    <source>
        <dbReference type="Proteomes" id="UP000749311"/>
    </source>
</evidence>
<protein>
    <submittedName>
        <fullName evidence="1">Molybdopterin converting factor small subunit</fullName>
    </submittedName>
</protein>
<dbReference type="InterPro" id="IPR052045">
    <property type="entry name" value="Sulfur_Carrier/Prot_Modifier"/>
</dbReference>
<dbReference type="PANTHER" id="PTHR38031:SF1">
    <property type="entry name" value="SULFUR CARRIER PROTEIN CYSO"/>
    <property type="match status" value="1"/>
</dbReference>
<dbReference type="InterPro" id="IPR003749">
    <property type="entry name" value="ThiS/MoaD-like"/>
</dbReference>
<name>A0ABX0SFJ1_9ACTN</name>
<dbReference type="PANTHER" id="PTHR38031">
    <property type="entry name" value="SULFUR CARRIER PROTEIN SLR0821-RELATED"/>
    <property type="match status" value="1"/>
</dbReference>
<keyword evidence="2" id="KW-1185">Reference proteome</keyword>
<dbReference type="InterPro" id="IPR016155">
    <property type="entry name" value="Mopterin_synth/thiamin_S_b"/>
</dbReference>
<sequence length="99" mass="10427">MAIVTIPSVLRTYTARQSRLTVPGATVEEVVSTLAASYPDLAPHILDDRGDLRSFVNVFVGEQDIRSLDGVTTHVDDDSAILLVPAIAGGAPEPAGRAE</sequence>
<dbReference type="InterPro" id="IPR012675">
    <property type="entry name" value="Beta-grasp_dom_sf"/>
</dbReference>
<comment type="caution">
    <text evidence="1">The sequence shown here is derived from an EMBL/GenBank/DDBJ whole genome shotgun (WGS) entry which is preliminary data.</text>
</comment>
<dbReference type="EMBL" id="JAAMOZ010000001">
    <property type="protein sequence ID" value="NIH57114.1"/>
    <property type="molecule type" value="Genomic_DNA"/>
</dbReference>
<reference evidence="1 2" key="1">
    <citation type="submission" date="2020-02" db="EMBL/GenBank/DDBJ databases">
        <title>Sequencing the genomes of 1000 actinobacteria strains.</title>
        <authorList>
            <person name="Klenk H.-P."/>
        </authorList>
    </citation>
    <scope>NUCLEOTIDE SEQUENCE [LARGE SCALE GENOMIC DNA]</scope>
    <source>
        <strain evidence="1 2">DSM 19609</strain>
    </source>
</reference>
<accession>A0ABX0SFJ1</accession>
<evidence type="ECO:0000313" key="1">
    <source>
        <dbReference type="EMBL" id="NIH57114.1"/>
    </source>
</evidence>
<dbReference type="SUPFAM" id="SSF54285">
    <property type="entry name" value="MoaD/ThiS"/>
    <property type="match status" value="1"/>
</dbReference>
<dbReference type="Gene3D" id="3.10.20.30">
    <property type="match status" value="1"/>
</dbReference>